<reference evidence="3 4" key="1">
    <citation type="submission" date="2016-03" db="EMBL/GenBank/DDBJ databases">
        <authorList>
            <person name="Ploux O."/>
        </authorList>
    </citation>
    <scope>NUCLEOTIDE SEQUENCE [LARGE SCALE GENOMIC DNA]</scope>
    <source>
        <strain evidence="3 4">BER2</strain>
    </source>
</reference>
<evidence type="ECO:0000256" key="2">
    <source>
        <dbReference type="SAM" id="SignalP"/>
    </source>
</evidence>
<dbReference type="PROSITE" id="PS51257">
    <property type="entry name" value="PROKAR_LIPOPROTEIN"/>
    <property type="match status" value="1"/>
</dbReference>
<protein>
    <submittedName>
        <fullName evidence="3">Uncharacterized protein</fullName>
    </submittedName>
</protein>
<feature type="chain" id="PRO_5007573771" evidence="2">
    <location>
        <begin position="21"/>
        <end position="328"/>
    </location>
</feature>
<evidence type="ECO:0000313" key="4">
    <source>
        <dbReference type="Proteomes" id="UP000075391"/>
    </source>
</evidence>
<evidence type="ECO:0000256" key="1">
    <source>
        <dbReference type="PROSITE-ProRule" id="PRU00023"/>
    </source>
</evidence>
<proteinExistence type="predicted"/>
<sequence>MIRYCATILTLLLISGCSFKKGDTLGSDSTRKEQLFKTVDEGTIEALNDQLKNYPSEEVKSMQLNGSTLLEHAFERGNPEILRLLYSHGASAFTTHSSLKPYERIDEFDQDTAMPTINWLTNKYQSIMALSNPHNILSSFAEMGASCTDLLNVHAWESFKYQNQENSTKIIEVMNLPECKSSISISRHSFWVQTEIFALIKNKTRSLDYLYFLQTLKDFRSFKIDLKKQETRVTMSPSSLFKILLNDEPFGLNLANEIRIKQILNLFPEDKMLSVQKSTSGSLPLNKIEVLISESNLSEVRDTIKPMLVENFLAIGRNCFSLCIQRLE</sequence>
<feature type="signal peptide" evidence="2">
    <location>
        <begin position="1"/>
        <end position="20"/>
    </location>
</feature>
<dbReference type="Proteomes" id="UP000075391">
    <property type="component" value="Unassembled WGS sequence"/>
</dbReference>
<comment type="caution">
    <text evidence="3">The sequence shown here is derived from an EMBL/GenBank/DDBJ whole genome shotgun (WGS) entry which is preliminary data.</text>
</comment>
<feature type="repeat" description="ANK" evidence="1">
    <location>
        <begin position="65"/>
        <end position="97"/>
    </location>
</feature>
<keyword evidence="1" id="KW-0040">ANK repeat</keyword>
<dbReference type="EMBL" id="LUKF01000001">
    <property type="protein sequence ID" value="KYG70387.1"/>
    <property type="molecule type" value="Genomic_DNA"/>
</dbReference>
<dbReference type="RefSeq" id="WP_063242180.1">
    <property type="nucleotide sequence ID" value="NZ_LUKF01000001.1"/>
</dbReference>
<dbReference type="OrthoDB" id="9817829at2"/>
<dbReference type="AlphaFoldDB" id="A0A150WV51"/>
<dbReference type="Gene3D" id="1.25.40.20">
    <property type="entry name" value="Ankyrin repeat-containing domain"/>
    <property type="match status" value="1"/>
</dbReference>
<organism evidence="3 4">
    <name type="scientific">Bdellovibrio bacteriovorus</name>
    <dbReference type="NCBI Taxonomy" id="959"/>
    <lineage>
        <taxon>Bacteria</taxon>
        <taxon>Pseudomonadati</taxon>
        <taxon>Bdellovibrionota</taxon>
        <taxon>Bdellovibrionia</taxon>
        <taxon>Bdellovibrionales</taxon>
        <taxon>Pseudobdellovibrionaceae</taxon>
        <taxon>Bdellovibrio</taxon>
    </lineage>
</organism>
<dbReference type="InterPro" id="IPR002110">
    <property type="entry name" value="Ankyrin_rpt"/>
</dbReference>
<dbReference type="PROSITE" id="PS50297">
    <property type="entry name" value="ANK_REP_REGION"/>
    <property type="match status" value="1"/>
</dbReference>
<evidence type="ECO:0000313" key="3">
    <source>
        <dbReference type="EMBL" id="KYG70387.1"/>
    </source>
</evidence>
<name>A0A150WV51_BDEBC</name>
<keyword evidence="2" id="KW-0732">Signal</keyword>
<accession>A0A150WV51</accession>
<dbReference type="InterPro" id="IPR036770">
    <property type="entry name" value="Ankyrin_rpt-contain_sf"/>
</dbReference>
<dbReference type="PROSITE" id="PS50088">
    <property type="entry name" value="ANK_REPEAT"/>
    <property type="match status" value="1"/>
</dbReference>
<gene>
    <name evidence="3" type="ORF">AZI85_00045</name>
</gene>